<feature type="active site" description="For GATase activity" evidence="8">
    <location>
        <position position="2"/>
    </location>
</feature>
<dbReference type="STRING" id="1505087.AYJ54_39185"/>
<evidence type="ECO:0000256" key="2">
    <source>
        <dbReference type="ARBA" id="ARBA00005752"/>
    </source>
</evidence>
<protein>
    <recommendedName>
        <fullName evidence="3">asparagine synthase (glutamine-hydrolyzing)</fullName>
        <ecNumber evidence="3">6.3.5.4</ecNumber>
    </recommendedName>
</protein>
<dbReference type="Gene3D" id="3.40.50.620">
    <property type="entry name" value="HUPs"/>
    <property type="match status" value="1"/>
</dbReference>
<keyword evidence="6 8" id="KW-0315">Glutamine amidotransferase</keyword>
<feature type="binding site" evidence="9">
    <location>
        <position position="104"/>
    </location>
    <ligand>
        <name>L-glutamine</name>
        <dbReference type="ChEBI" id="CHEBI:58359"/>
    </ligand>
</feature>
<dbReference type="InterPro" id="IPR033738">
    <property type="entry name" value="AsnB_N"/>
</dbReference>
<keyword evidence="4 9" id="KW-0547">Nucleotide-binding</keyword>
<dbReference type="InterPro" id="IPR017932">
    <property type="entry name" value="GATase_2_dom"/>
</dbReference>
<comment type="similarity">
    <text evidence="2">Belongs to the asparagine synthetase family.</text>
</comment>
<evidence type="ECO:0000313" key="12">
    <source>
        <dbReference type="Proteomes" id="UP000076959"/>
    </source>
</evidence>
<keyword evidence="8" id="KW-0028">Amino-acid biosynthesis</keyword>
<dbReference type="PIRSF" id="PIRSF001589">
    <property type="entry name" value="Asn_synthetase_glu-h"/>
    <property type="match status" value="1"/>
</dbReference>
<feature type="binding site" evidence="9">
    <location>
        <begin position="370"/>
        <end position="371"/>
    </location>
    <ligand>
        <name>ATP</name>
        <dbReference type="ChEBI" id="CHEBI:30616"/>
    </ligand>
</feature>
<dbReference type="GO" id="GO:0005524">
    <property type="term" value="F:ATP binding"/>
    <property type="evidence" value="ECO:0007669"/>
    <property type="project" value="UniProtKB-KW"/>
</dbReference>
<proteinExistence type="inferred from homology"/>
<evidence type="ECO:0000313" key="11">
    <source>
        <dbReference type="EMBL" id="OAF15848.1"/>
    </source>
</evidence>
<gene>
    <name evidence="11" type="ORF">AYJ54_39185</name>
</gene>
<name>A0A176Z5A3_9BRAD</name>
<evidence type="ECO:0000256" key="7">
    <source>
        <dbReference type="ARBA" id="ARBA00048741"/>
    </source>
</evidence>
<dbReference type="PANTHER" id="PTHR43284:SF1">
    <property type="entry name" value="ASPARAGINE SYNTHETASE"/>
    <property type="match status" value="1"/>
</dbReference>
<dbReference type="CDD" id="cd01991">
    <property type="entry name" value="Asn_synthase_B_C"/>
    <property type="match status" value="1"/>
</dbReference>
<evidence type="ECO:0000256" key="5">
    <source>
        <dbReference type="ARBA" id="ARBA00022840"/>
    </source>
</evidence>
<comment type="caution">
    <text evidence="11">The sequence shown here is derived from an EMBL/GenBank/DDBJ whole genome shotgun (WGS) entry which is preliminary data.</text>
</comment>
<dbReference type="InterPro" id="IPR001962">
    <property type="entry name" value="Asn_synthase"/>
</dbReference>
<dbReference type="InterPro" id="IPR029055">
    <property type="entry name" value="Ntn_hydrolases_N"/>
</dbReference>
<keyword evidence="12" id="KW-1185">Reference proteome</keyword>
<dbReference type="SUPFAM" id="SSF52402">
    <property type="entry name" value="Adenine nucleotide alpha hydrolases-like"/>
    <property type="match status" value="1"/>
</dbReference>
<keyword evidence="5 9" id="KW-0067">ATP-binding</keyword>
<dbReference type="GO" id="GO:0005829">
    <property type="term" value="C:cytosol"/>
    <property type="evidence" value="ECO:0007669"/>
    <property type="project" value="TreeGrafter"/>
</dbReference>
<evidence type="ECO:0000256" key="6">
    <source>
        <dbReference type="ARBA" id="ARBA00022962"/>
    </source>
</evidence>
<dbReference type="InterPro" id="IPR014729">
    <property type="entry name" value="Rossmann-like_a/b/a_fold"/>
</dbReference>
<evidence type="ECO:0000259" key="10">
    <source>
        <dbReference type="PROSITE" id="PS51278"/>
    </source>
</evidence>
<feature type="domain" description="Glutamine amidotransferase type-2" evidence="10">
    <location>
        <begin position="2"/>
        <end position="216"/>
    </location>
</feature>
<organism evidence="11 12">
    <name type="scientific">Bradyrhizobium centrolobii</name>
    <dbReference type="NCBI Taxonomy" id="1505087"/>
    <lineage>
        <taxon>Bacteria</taxon>
        <taxon>Pseudomonadati</taxon>
        <taxon>Pseudomonadota</taxon>
        <taxon>Alphaproteobacteria</taxon>
        <taxon>Hyphomicrobiales</taxon>
        <taxon>Nitrobacteraceae</taxon>
        <taxon>Bradyrhizobium</taxon>
    </lineage>
</organism>
<evidence type="ECO:0000256" key="3">
    <source>
        <dbReference type="ARBA" id="ARBA00012737"/>
    </source>
</evidence>
<dbReference type="PANTHER" id="PTHR43284">
    <property type="entry name" value="ASPARAGINE SYNTHETASE (GLUTAMINE-HYDROLYZING)"/>
    <property type="match status" value="1"/>
</dbReference>
<dbReference type="GO" id="GO:0004066">
    <property type="term" value="F:asparagine synthase (glutamine-hydrolyzing) activity"/>
    <property type="evidence" value="ECO:0007669"/>
    <property type="project" value="UniProtKB-EC"/>
</dbReference>
<comment type="pathway">
    <text evidence="1">Amino-acid biosynthesis; L-asparagine biosynthesis; L-asparagine from L-aspartate (L-Gln route): step 1/1.</text>
</comment>
<evidence type="ECO:0000256" key="4">
    <source>
        <dbReference type="ARBA" id="ARBA00022741"/>
    </source>
</evidence>
<dbReference type="EMBL" id="LUUB01000021">
    <property type="protein sequence ID" value="OAF15848.1"/>
    <property type="molecule type" value="Genomic_DNA"/>
</dbReference>
<sequence length="594" mass="65208">MCGINGAFAYRAEAPPIDRAELLRVRDTMLARGPDAAGLWLSDDGRVGFGHRRLAIIDLSEGGAQPMLDPDTGNWICFNGEIYNHQQLRARLNRDGVATRTQSDTEVLLRLYAQRGEGMFSELRGMYAFALWDARRRELLLARDPFGIKPLYVADDGATVRFASQVKPLLQTPVDCRPEPAGHAGFLLWGSVPEPYTLYRGIRALPPGHWQRFSAEGAGRPVRFANIVDALGRLPSATGAKTDEALDQIAAAVKDSVTAHMVADVPVGVFLSAGLDSTMLAACAASAGELRTLTLGFDEYADSPNDEAGLADEVAGLLQAKHAAHRISARDFERDRQRLIDAMDQPSIDGINVWFVSKAAAAQGLKVAISGLGGDELFGSYPSFQQVPRLVKLMRRTPIRERTGVLLRYLARPFAATLPSPKYASLAEYGHSLPGAYLLRRALHMPWELAGLMDPAMAKDGLEELATMNSLDASIDGLDSDRLAVSALEMQWYMRNQLLRDADWAGMAHSLEIRVPLVDLQLLQNFVKLPDFDAKTEKRTIVRRVAPELPEGVLNRPKTGFAVPIHQWLNPGAASGVMRHRDWATTLYRHFAAA</sequence>
<dbReference type="Pfam" id="PF13522">
    <property type="entry name" value="GATase_6"/>
    <property type="match status" value="1"/>
</dbReference>
<dbReference type="RefSeq" id="WP_063696340.1">
    <property type="nucleotide sequence ID" value="NZ_LUUB01000021.1"/>
</dbReference>
<evidence type="ECO:0000256" key="1">
    <source>
        <dbReference type="ARBA" id="ARBA00005187"/>
    </source>
</evidence>
<dbReference type="OrthoDB" id="9763290at2"/>
<keyword evidence="8" id="KW-0061">Asparagine biosynthesis</keyword>
<reference evidence="11 12" key="1">
    <citation type="submission" date="2016-03" db="EMBL/GenBank/DDBJ databases">
        <title>Draft Genome Sequence of the Strain BR 10245 (Bradyrhizobium sp.) isolated from nodules of Centrolobium paraense.</title>
        <authorList>
            <person name="Simoes-Araujo J.L.Sr."/>
            <person name="Barauna A.C."/>
            <person name="Silva K."/>
            <person name="Zilli J.E."/>
        </authorList>
    </citation>
    <scope>NUCLEOTIDE SEQUENCE [LARGE SCALE GENOMIC DNA]</scope>
    <source>
        <strain evidence="11 12">BR 10245</strain>
    </source>
</reference>
<dbReference type="SUPFAM" id="SSF56235">
    <property type="entry name" value="N-terminal nucleophile aminohydrolases (Ntn hydrolases)"/>
    <property type="match status" value="1"/>
</dbReference>
<accession>A0A176Z5A3</accession>
<dbReference type="EC" id="6.3.5.4" evidence="3"/>
<evidence type="ECO:0000256" key="9">
    <source>
        <dbReference type="PIRSR" id="PIRSR001589-2"/>
    </source>
</evidence>
<dbReference type="PROSITE" id="PS51278">
    <property type="entry name" value="GATASE_TYPE_2"/>
    <property type="match status" value="1"/>
</dbReference>
<comment type="catalytic activity">
    <reaction evidence="7">
        <text>L-aspartate + L-glutamine + ATP + H2O = L-asparagine + L-glutamate + AMP + diphosphate + H(+)</text>
        <dbReference type="Rhea" id="RHEA:12228"/>
        <dbReference type="ChEBI" id="CHEBI:15377"/>
        <dbReference type="ChEBI" id="CHEBI:15378"/>
        <dbReference type="ChEBI" id="CHEBI:29985"/>
        <dbReference type="ChEBI" id="CHEBI:29991"/>
        <dbReference type="ChEBI" id="CHEBI:30616"/>
        <dbReference type="ChEBI" id="CHEBI:33019"/>
        <dbReference type="ChEBI" id="CHEBI:58048"/>
        <dbReference type="ChEBI" id="CHEBI:58359"/>
        <dbReference type="ChEBI" id="CHEBI:456215"/>
        <dbReference type="EC" id="6.3.5.4"/>
    </reaction>
</comment>
<dbReference type="InterPro" id="IPR051786">
    <property type="entry name" value="ASN_synthetase/amidase"/>
</dbReference>
<dbReference type="Proteomes" id="UP000076959">
    <property type="component" value="Unassembled WGS sequence"/>
</dbReference>
<dbReference type="NCBIfam" id="TIGR01536">
    <property type="entry name" value="asn_synth_AEB"/>
    <property type="match status" value="1"/>
</dbReference>
<dbReference type="GO" id="GO:0006529">
    <property type="term" value="P:asparagine biosynthetic process"/>
    <property type="evidence" value="ECO:0007669"/>
    <property type="project" value="UniProtKB-KW"/>
</dbReference>
<dbReference type="InterPro" id="IPR006426">
    <property type="entry name" value="Asn_synth_AEB"/>
</dbReference>
<dbReference type="Gene3D" id="3.60.20.10">
    <property type="entry name" value="Glutamine Phosphoribosylpyrophosphate, subunit 1, domain 1"/>
    <property type="match status" value="1"/>
</dbReference>
<dbReference type="CDD" id="cd00712">
    <property type="entry name" value="AsnB"/>
    <property type="match status" value="1"/>
</dbReference>
<dbReference type="Pfam" id="PF00733">
    <property type="entry name" value="Asn_synthase"/>
    <property type="match status" value="1"/>
</dbReference>
<dbReference type="AlphaFoldDB" id="A0A176Z5A3"/>
<evidence type="ECO:0000256" key="8">
    <source>
        <dbReference type="PIRSR" id="PIRSR001589-1"/>
    </source>
</evidence>